<dbReference type="Pfam" id="PF04023">
    <property type="entry name" value="FeoA"/>
    <property type="match status" value="1"/>
</dbReference>
<dbReference type="EMBL" id="DVKS01000071">
    <property type="protein sequence ID" value="HIT41342.1"/>
    <property type="molecule type" value="Genomic_DNA"/>
</dbReference>
<sequence>MVIPLTYLEQDQSAAVVWLASSPDMEKRLADLGFEPDEIITCVIKGKKGGMSAYLVKHAVIALRPCDASGILVRIQ</sequence>
<dbReference type="InterPro" id="IPR008988">
    <property type="entry name" value="Transcriptional_repressor_C"/>
</dbReference>
<dbReference type="SMART" id="SM00899">
    <property type="entry name" value="FeoA"/>
    <property type="match status" value="1"/>
</dbReference>
<keyword evidence="1" id="KW-0408">Iron</keyword>
<dbReference type="SUPFAM" id="SSF50037">
    <property type="entry name" value="C-terminal domain of transcriptional repressors"/>
    <property type="match status" value="1"/>
</dbReference>
<organism evidence="3 4">
    <name type="scientific">Candidatus Caccovicinus merdipullorum</name>
    <dbReference type="NCBI Taxonomy" id="2840724"/>
    <lineage>
        <taxon>Bacteria</taxon>
        <taxon>Bacillati</taxon>
        <taxon>Bacillota</taxon>
        <taxon>Clostridia</taxon>
        <taxon>Eubacteriales</taxon>
        <taxon>Candidatus Caccovicinus</taxon>
    </lineage>
</organism>
<dbReference type="Proteomes" id="UP000886860">
    <property type="component" value="Unassembled WGS sequence"/>
</dbReference>
<accession>A0A9D1GHQ7</accession>
<protein>
    <submittedName>
        <fullName evidence="3">Ferrous iron transport protein A</fullName>
    </submittedName>
</protein>
<dbReference type="GO" id="GO:0046914">
    <property type="term" value="F:transition metal ion binding"/>
    <property type="evidence" value="ECO:0007669"/>
    <property type="project" value="InterPro"/>
</dbReference>
<reference evidence="3" key="2">
    <citation type="journal article" date="2021" name="PeerJ">
        <title>Extensive microbial diversity within the chicken gut microbiome revealed by metagenomics and culture.</title>
        <authorList>
            <person name="Gilroy R."/>
            <person name="Ravi A."/>
            <person name="Getino M."/>
            <person name="Pursley I."/>
            <person name="Horton D.L."/>
            <person name="Alikhan N.F."/>
            <person name="Baker D."/>
            <person name="Gharbi K."/>
            <person name="Hall N."/>
            <person name="Watson M."/>
            <person name="Adriaenssens E.M."/>
            <person name="Foster-Nyarko E."/>
            <person name="Jarju S."/>
            <person name="Secka A."/>
            <person name="Antonio M."/>
            <person name="Oren A."/>
            <person name="Chaudhuri R.R."/>
            <person name="La Ragione R."/>
            <person name="Hildebrand F."/>
            <person name="Pallen M.J."/>
        </authorList>
    </citation>
    <scope>NUCLEOTIDE SEQUENCE</scope>
    <source>
        <strain evidence="3">CHK123-3438</strain>
    </source>
</reference>
<comment type="caution">
    <text evidence="3">The sequence shown here is derived from an EMBL/GenBank/DDBJ whole genome shotgun (WGS) entry which is preliminary data.</text>
</comment>
<evidence type="ECO:0000259" key="2">
    <source>
        <dbReference type="SMART" id="SM00899"/>
    </source>
</evidence>
<dbReference type="InterPro" id="IPR007167">
    <property type="entry name" value="Fe-transptr_FeoA-like"/>
</dbReference>
<dbReference type="InterPro" id="IPR038157">
    <property type="entry name" value="FeoA_core_dom"/>
</dbReference>
<dbReference type="AlphaFoldDB" id="A0A9D1GHQ7"/>
<reference evidence="3" key="1">
    <citation type="submission" date="2020-10" db="EMBL/GenBank/DDBJ databases">
        <authorList>
            <person name="Gilroy R."/>
        </authorList>
    </citation>
    <scope>NUCLEOTIDE SEQUENCE</scope>
    <source>
        <strain evidence="3">CHK123-3438</strain>
    </source>
</reference>
<evidence type="ECO:0000313" key="4">
    <source>
        <dbReference type="Proteomes" id="UP000886860"/>
    </source>
</evidence>
<name>A0A9D1GHQ7_9FIRM</name>
<gene>
    <name evidence="3" type="ORF">IAB60_04425</name>
</gene>
<feature type="domain" description="Ferrous iron transporter FeoA-like" evidence="2">
    <location>
        <begin position="3"/>
        <end position="75"/>
    </location>
</feature>
<proteinExistence type="predicted"/>
<evidence type="ECO:0000256" key="1">
    <source>
        <dbReference type="ARBA" id="ARBA00023004"/>
    </source>
</evidence>
<evidence type="ECO:0000313" key="3">
    <source>
        <dbReference type="EMBL" id="HIT41342.1"/>
    </source>
</evidence>
<dbReference type="Gene3D" id="2.30.30.90">
    <property type="match status" value="1"/>
</dbReference>